<dbReference type="Proteomes" id="UP000663834">
    <property type="component" value="Unassembled WGS sequence"/>
</dbReference>
<dbReference type="OrthoDB" id="10653586at2759"/>
<protein>
    <submittedName>
        <fullName evidence="1">Uncharacterized protein</fullName>
    </submittedName>
</protein>
<evidence type="ECO:0000313" key="1">
    <source>
        <dbReference type="EMBL" id="CAF1672502.1"/>
    </source>
</evidence>
<evidence type="ECO:0000313" key="4">
    <source>
        <dbReference type="Proteomes" id="UP000663834"/>
    </source>
</evidence>
<feature type="non-terminal residue" evidence="1">
    <location>
        <position position="1"/>
    </location>
</feature>
<dbReference type="AlphaFoldDB" id="A0A816GCG5"/>
<dbReference type="Proteomes" id="UP000681720">
    <property type="component" value="Unassembled WGS sequence"/>
</dbReference>
<evidence type="ECO:0000313" key="3">
    <source>
        <dbReference type="EMBL" id="CAF5223556.1"/>
    </source>
</evidence>
<organism evidence="1 4">
    <name type="scientific">Rotaria magnacalcarata</name>
    <dbReference type="NCBI Taxonomy" id="392030"/>
    <lineage>
        <taxon>Eukaryota</taxon>
        <taxon>Metazoa</taxon>
        <taxon>Spiralia</taxon>
        <taxon>Gnathifera</taxon>
        <taxon>Rotifera</taxon>
        <taxon>Eurotatoria</taxon>
        <taxon>Bdelloidea</taxon>
        <taxon>Philodinida</taxon>
        <taxon>Philodinidae</taxon>
        <taxon>Rotaria</taxon>
    </lineage>
</organism>
<gene>
    <name evidence="3" type="ORF">GIL414_LOCUS85640</name>
    <name evidence="1" type="ORF">KQP761_LOCUS34574</name>
    <name evidence="2" type="ORF">UXM345_LOCUS37403</name>
</gene>
<name>A0A816GCG5_9BILA</name>
<dbReference type="EMBL" id="CAJNOW010019445">
    <property type="protein sequence ID" value="CAF1672502.1"/>
    <property type="molecule type" value="Genomic_DNA"/>
</dbReference>
<accession>A0A816GCG5</accession>
<sequence length="35" mass="3983">MNIEGCKMLLINHAIVNAQQLLDKLESQTIEDNEL</sequence>
<reference evidence="1" key="1">
    <citation type="submission" date="2021-02" db="EMBL/GenBank/DDBJ databases">
        <authorList>
            <person name="Nowell W R."/>
        </authorList>
    </citation>
    <scope>NUCLEOTIDE SEQUENCE</scope>
</reference>
<dbReference type="Proteomes" id="UP000663842">
    <property type="component" value="Unassembled WGS sequence"/>
</dbReference>
<proteinExistence type="predicted"/>
<dbReference type="EMBL" id="CAJOBF010020241">
    <property type="protein sequence ID" value="CAF4380614.1"/>
    <property type="molecule type" value="Genomic_DNA"/>
</dbReference>
<evidence type="ECO:0000313" key="2">
    <source>
        <dbReference type="EMBL" id="CAF4380614.1"/>
    </source>
</evidence>
<comment type="caution">
    <text evidence="1">The sequence shown here is derived from an EMBL/GenBank/DDBJ whole genome shotgun (WGS) entry which is preliminary data.</text>
</comment>
<dbReference type="EMBL" id="CAJOBJ010371342">
    <property type="protein sequence ID" value="CAF5223556.1"/>
    <property type="molecule type" value="Genomic_DNA"/>
</dbReference>
<feature type="non-terminal residue" evidence="1">
    <location>
        <position position="35"/>
    </location>
</feature>